<dbReference type="RefSeq" id="WP_008250240.1">
    <property type="nucleotide sequence ID" value="NZ_CP014544.1"/>
</dbReference>
<sequence length="202" mass="22124">MNTTPQASKEDVLHAFSAESNPNADTLASYLKRYPQYREALIDLSIELFTAPKFDEVAAEKVPNDKSKQAWSKFQSLLSPTDPASIASLSMDNPLSNLSEERFRELASELNVNRLFLSRLRDCSIQVATIPQRFLSAVAQALTVQLEGLTSALEAPPVVASGLRHKASGKPRAGDKITFEEALTSSALSEAQQAALREMKDE</sequence>
<accession>A0A127M5B0</accession>
<organism evidence="1 2">
    <name type="scientific">Zhongshania aliphaticivorans</name>
    <dbReference type="NCBI Taxonomy" id="1470434"/>
    <lineage>
        <taxon>Bacteria</taxon>
        <taxon>Pseudomonadati</taxon>
        <taxon>Pseudomonadota</taxon>
        <taxon>Gammaproteobacteria</taxon>
        <taxon>Cellvibrionales</taxon>
        <taxon>Spongiibacteraceae</taxon>
        <taxon>Zhongshania</taxon>
    </lineage>
</organism>
<gene>
    <name evidence="1" type="ORF">AZF00_09080</name>
</gene>
<dbReference type="KEGG" id="zal:AZF00_09080"/>
<proteinExistence type="predicted"/>
<name>A0A127M5B0_9GAMM</name>
<dbReference type="EMBL" id="CP014544">
    <property type="protein sequence ID" value="AMO68444.1"/>
    <property type="molecule type" value="Genomic_DNA"/>
</dbReference>
<reference evidence="1 2" key="1">
    <citation type="submission" date="2015-12" db="EMBL/GenBank/DDBJ databases">
        <authorList>
            <person name="Shamseldin A."/>
            <person name="Moawad H."/>
            <person name="Abd El-Rahim W.M."/>
            <person name="Sadowsky M.J."/>
        </authorList>
    </citation>
    <scope>NUCLEOTIDE SEQUENCE [LARGE SCALE GENOMIC DNA]</scope>
    <source>
        <strain evidence="1 2">SM2</strain>
    </source>
</reference>
<evidence type="ECO:0000313" key="2">
    <source>
        <dbReference type="Proteomes" id="UP000074119"/>
    </source>
</evidence>
<protein>
    <submittedName>
        <fullName evidence="1">Uncharacterized protein</fullName>
    </submittedName>
</protein>
<dbReference type="STRING" id="1470434.AZF00_09080"/>
<dbReference type="AlphaFoldDB" id="A0A127M5B0"/>
<dbReference type="Proteomes" id="UP000074119">
    <property type="component" value="Chromosome"/>
</dbReference>
<evidence type="ECO:0000313" key="1">
    <source>
        <dbReference type="EMBL" id="AMO68444.1"/>
    </source>
</evidence>